<dbReference type="Gene3D" id="2.60.40.1180">
    <property type="entry name" value="Golgi alpha-mannosidase II"/>
    <property type="match status" value="2"/>
</dbReference>
<dbReference type="InterPro" id="IPR025887">
    <property type="entry name" value="Glyco_hydro_31_N_dom"/>
</dbReference>
<evidence type="ECO:0000256" key="3">
    <source>
        <dbReference type="ARBA" id="ARBA00023295"/>
    </source>
</evidence>
<evidence type="ECO:0000259" key="8">
    <source>
        <dbReference type="Pfam" id="PF21365"/>
    </source>
</evidence>
<dbReference type="Gene3D" id="2.60.40.1760">
    <property type="entry name" value="glycosyl hydrolase (family 31)"/>
    <property type="match status" value="1"/>
</dbReference>
<dbReference type="InterPro" id="IPR048395">
    <property type="entry name" value="Glyco_hydro_31_C"/>
</dbReference>
<evidence type="ECO:0000256" key="2">
    <source>
        <dbReference type="ARBA" id="ARBA00022801"/>
    </source>
</evidence>
<dbReference type="CDD" id="cd14752">
    <property type="entry name" value="GH31_N"/>
    <property type="match status" value="1"/>
</dbReference>
<dbReference type="PANTHER" id="PTHR22762:SF166">
    <property type="entry name" value="ALPHA-GLUCOSIDASE"/>
    <property type="match status" value="1"/>
</dbReference>
<dbReference type="SUPFAM" id="SSF51011">
    <property type="entry name" value="Glycosyl hydrolase domain"/>
    <property type="match status" value="1"/>
</dbReference>
<keyword evidence="2 4" id="KW-0378">Hydrolase</keyword>
<dbReference type="Pfam" id="PF17137">
    <property type="entry name" value="DUF5110"/>
    <property type="match status" value="1"/>
</dbReference>
<dbReference type="InterPro" id="IPR000322">
    <property type="entry name" value="Glyco_hydro_31_TIM"/>
</dbReference>
<feature type="domain" description="Glycoside hydrolase family 31 TIM barrel" evidence="5">
    <location>
        <begin position="255"/>
        <end position="578"/>
    </location>
</feature>
<feature type="domain" description="Glycosyl hydrolase family 31 C-terminal" evidence="8">
    <location>
        <begin position="587"/>
        <end position="672"/>
    </location>
</feature>
<dbReference type="Pfam" id="PF01055">
    <property type="entry name" value="Glyco_hydro_31_2nd"/>
    <property type="match status" value="1"/>
</dbReference>
<accession>A0A256VLR7</accession>
<dbReference type="SUPFAM" id="SSF51445">
    <property type="entry name" value="(Trans)glycosidases"/>
    <property type="match status" value="1"/>
</dbReference>
<sequence>MNNQLRGYATVDQRITINYQNSSIVLSVITPEIIRVFQDHGEKGTSYAIEGNKTIKTNFTVLDHGDHLELTTAALIVKIYDNEKIDVYDKDGHPLIIDYQGERTPIDRGLDEAHAKLVAAEGHDIAGGSDKDKTYFEVIKSLATDEQVYGLGDKTGYLNKRGYEYDNWNTDNPAPQVESFTRLYKSMPFMLGLKNGHPYGLFFDNPYRSHFDLGKENVNYYFYSAVAGNLDYYIIGGSHLRDIVTNYTYLTGRVPLPQKWVLGYQQSRWGYSVSPEKVQEIATKLRENDLPCDVIHFDIDYMDGYRVFTWNKEKFTDPQVFVSKLRDQGFRVMPIIDPGVKQDKKYKIYKEGIKKGYFVKNPDGTVYVNKVWPGDAVFPDFGREEVQQWWADNCKYLVDTGTAGIWDDMNEPASFEGEIPDNIVFSDGKCPSTHKKLHNVYGHNMAKATYNGLKKYSHKRPYVITRAAYAGTQKYSTVWTGDNQSLWPHLQMMIPQLCNLGLSGFTFAGTDIGGFGADATAEMLTRWIEVALFSPLYRNHASMGTRAQEPWVFGEPTLSIYRKYLKLRYRFIPFLYDLCYKETKNGLGIMRPLVLNYDQDPAVRTMNDEYMVGDELLVAPVVQEGQNTRAVYLPAGEWIDFWNGVEYAGKQTILVEAPIDKLPLFVKKNTIIPWGPEVSHISDEPNETMTFRLYGQHASYTHYQDNGLDFAYQSGEYNLYQIKASQNEVTIDMPHNGYDKNYRKIFVELNDQKLTFEFDPQKQTYVQRQSKIEIRPKNKC</sequence>
<dbReference type="GO" id="GO:0004553">
    <property type="term" value="F:hydrolase activity, hydrolyzing O-glycosyl compounds"/>
    <property type="evidence" value="ECO:0007669"/>
    <property type="project" value="InterPro"/>
</dbReference>
<dbReference type="InterPro" id="IPR011013">
    <property type="entry name" value="Gal_mutarotase_sf_dom"/>
</dbReference>
<dbReference type="EMBL" id="NGQC01000021">
    <property type="protein sequence ID" value="OYT04427.1"/>
    <property type="molecule type" value="Genomic_DNA"/>
</dbReference>
<comment type="similarity">
    <text evidence="1 4">Belongs to the glycosyl hydrolase 31 family.</text>
</comment>
<feature type="domain" description="DUF5110" evidence="7">
    <location>
        <begin position="689"/>
        <end position="750"/>
    </location>
</feature>
<evidence type="ECO:0000259" key="5">
    <source>
        <dbReference type="Pfam" id="PF01055"/>
    </source>
</evidence>
<dbReference type="InterPro" id="IPR033403">
    <property type="entry name" value="DUF5110"/>
</dbReference>
<dbReference type="InterPro" id="IPR030458">
    <property type="entry name" value="Glyco_hydro_31_AS"/>
</dbReference>
<evidence type="ECO:0000256" key="1">
    <source>
        <dbReference type="ARBA" id="ARBA00007806"/>
    </source>
</evidence>
<gene>
    <name evidence="9" type="ORF">CBG21_02540</name>
</gene>
<feature type="domain" description="Glycoside hydrolase family 31 N-terminal" evidence="6">
    <location>
        <begin position="24"/>
        <end position="212"/>
    </location>
</feature>
<dbReference type="PROSITE" id="PS00129">
    <property type="entry name" value="GLYCOSYL_HYDROL_F31_1"/>
    <property type="match status" value="1"/>
</dbReference>
<evidence type="ECO:0000313" key="10">
    <source>
        <dbReference type="Proteomes" id="UP000216122"/>
    </source>
</evidence>
<dbReference type="SUPFAM" id="SSF74650">
    <property type="entry name" value="Galactose mutarotase-like"/>
    <property type="match status" value="1"/>
</dbReference>
<evidence type="ECO:0000259" key="7">
    <source>
        <dbReference type="Pfam" id="PF17137"/>
    </source>
</evidence>
<protein>
    <submittedName>
        <fullName evidence="9">Alpha-glucosidase</fullName>
    </submittedName>
</protein>
<reference evidence="10" key="1">
    <citation type="submission" date="2017-05" db="EMBL/GenBank/DDBJ databases">
        <authorList>
            <person name="Lin X.B."/>
            <person name="Stothard P."/>
            <person name="Tasseva G."/>
            <person name="Walter J."/>
        </authorList>
    </citation>
    <scope>NUCLEOTIDE SEQUENCE [LARGE SCALE GENOMIC DNA]</scope>
    <source>
        <strain evidence="10">103v</strain>
    </source>
</reference>
<evidence type="ECO:0000259" key="6">
    <source>
        <dbReference type="Pfam" id="PF13802"/>
    </source>
</evidence>
<evidence type="ECO:0000256" key="4">
    <source>
        <dbReference type="RuleBase" id="RU361185"/>
    </source>
</evidence>
<dbReference type="GO" id="GO:0005975">
    <property type="term" value="P:carbohydrate metabolic process"/>
    <property type="evidence" value="ECO:0007669"/>
    <property type="project" value="InterPro"/>
</dbReference>
<dbReference type="AlphaFoldDB" id="A0A256VLR7"/>
<dbReference type="Gene3D" id="3.20.20.80">
    <property type="entry name" value="Glycosidases"/>
    <property type="match status" value="2"/>
</dbReference>
<dbReference type="InterPro" id="IPR013780">
    <property type="entry name" value="Glyco_hydro_b"/>
</dbReference>
<dbReference type="PANTHER" id="PTHR22762">
    <property type="entry name" value="ALPHA-GLUCOSIDASE"/>
    <property type="match status" value="1"/>
</dbReference>
<dbReference type="Pfam" id="PF21365">
    <property type="entry name" value="Glyco_hydro_31_3rd"/>
    <property type="match status" value="1"/>
</dbReference>
<name>A0A256VLR7_LIMRT</name>
<dbReference type="InterPro" id="IPR017853">
    <property type="entry name" value="GH"/>
</dbReference>
<comment type="caution">
    <text evidence="9">The sequence shown here is derived from an EMBL/GenBank/DDBJ whole genome shotgun (WGS) entry which is preliminary data.</text>
</comment>
<organism evidence="9 10">
    <name type="scientific">Limosilactobacillus reuteri</name>
    <name type="common">Lactobacillus reuteri</name>
    <dbReference type="NCBI Taxonomy" id="1598"/>
    <lineage>
        <taxon>Bacteria</taxon>
        <taxon>Bacillati</taxon>
        <taxon>Bacillota</taxon>
        <taxon>Bacilli</taxon>
        <taxon>Lactobacillales</taxon>
        <taxon>Lactobacillaceae</taxon>
        <taxon>Limosilactobacillus</taxon>
    </lineage>
</organism>
<dbReference type="CDD" id="cd06604">
    <property type="entry name" value="GH31_glucosidase_II_MalA"/>
    <property type="match status" value="1"/>
</dbReference>
<dbReference type="RefSeq" id="WP_094503971.1">
    <property type="nucleotide sequence ID" value="NZ_NGPH01000018.1"/>
</dbReference>
<dbReference type="Pfam" id="PF13802">
    <property type="entry name" value="Gal_mutarotas_2"/>
    <property type="match status" value="1"/>
</dbReference>
<dbReference type="Proteomes" id="UP000216122">
    <property type="component" value="Unassembled WGS sequence"/>
</dbReference>
<keyword evidence="3 4" id="KW-0326">Glycosidase</keyword>
<evidence type="ECO:0000313" key="9">
    <source>
        <dbReference type="EMBL" id="OYT04427.1"/>
    </source>
</evidence>
<dbReference type="GO" id="GO:0030246">
    <property type="term" value="F:carbohydrate binding"/>
    <property type="evidence" value="ECO:0007669"/>
    <property type="project" value="InterPro"/>
</dbReference>
<reference evidence="9 10" key="2">
    <citation type="submission" date="2017-09" db="EMBL/GenBank/DDBJ databases">
        <title>Tripartite evolution among Lactobacillus johnsonii, Lactobacillus taiwanensis, Lactobacillus reuteri and their rodent host.</title>
        <authorList>
            <person name="Wang T."/>
            <person name="Knowles S."/>
            <person name="Cheng C."/>
        </authorList>
    </citation>
    <scope>NUCLEOTIDE SEQUENCE [LARGE SCALE GENOMIC DNA]</scope>
    <source>
        <strain evidence="9 10">103v</strain>
    </source>
</reference>
<proteinExistence type="inferred from homology"/>